<accession>A0ABW3Q3F2</accession>
<organism evidence="1 2">
    <name type="scientific">Paenibacillus provencensis</name>
    <dbReference type="NCBI Taxonomy" id="441151"/>
    <lineage>
        <taxon>Bacteria</taxon>
        <taxon>Bacillati</taxon>
        <taxon>Bacillota</taxon>
        <taxon>Bacilli</taxon>
        <taxon>Bacillales</taxon>
        <taxon>Paenibacillaceae</taxon>
        <taxon>Paenibacillus</taxon>
    </lineage>
</organism>
<evidence type="ECO:0000313" key="2">
    <source>
        <dbReference type="Proteomes" id="UP001597169"/>
    </source>
</evidence>
<dbReference type="EMBL" id="JBHTKX010000015">
    <property type="protein sequence ID" value="MFD1131723.1"/>
    <property type="molecule type" value="Genomic_DNA"/>
</dbReference>
<gene>
    <name evidence="1" type="ORF">ACFQ3J_26825</name>
</gene>
<reference evidence="2" key="1">
    <citation type="journal article" date="2019" name="Int. J. Syst. Evol. Microbiol.">
        <title>The Global Catalogue of Microorganisms (GCM) 10K type strain sequencing project: providing services to taxonomists for standard genome sequencing and annotation.</title>
        <authorList>
            <consortium name="The Broad Institute Genomics Platform"/>
            <consortium name="The Broad Institute Genome Sequencing Center for Infectious Disease"/>
            <person name="Wu L."/>
            <person name="Ma J."/>
        </authorList>
    </citation>
    <scope>NUCLEOTIDE SEQUENCE [LARGE SCALE GENOMIC DNA]</scope>
    <source>
        <strain evidence="2">CCUG 53519</strain>
    </source>
</reference>
<dbReference type="Proteomes" id="UP001597169">
    <property type="component" value="Unassembled WGS sequence"/>
</dbReference>
<evidence type="ECO:0008006" key="3">
    <source>
        <dbReference type="Google" id="ProtNLM"/>
    </source>
</evidence>
<comment type="caution">
    <text evidence="1">The sequence shown here is derived from an EMBL/GenBank/DDBJ whole genome shotgun (WGS) entry which is preliminary data.</text>
</comment>
<proteinExistence type="predicted"/>
<sequence>MKLFSQMNENDSVSLKWEDRVLRTTKNPQKSDDGKTYTALAVDAIDNKYILVWAVSENGECDLYNPIGVTFIK</sequence>
<name>A0ABW3Q3F2_9BACL</name>
<evidence type="ECO:0000313" key="1">
    <source>
        <dbReference type="EMBL" id="MFD1131723.1"/>
    </source>
</evidence>
<protein>
    <recommendedName>
        <fullName evidence="3">Transposase</fullName>
    </recommendedName>
</protein>
<keyword evidence="2" id="KW-1185">Reference proteome</keyword>
<dbReference type="RefSeq" id="WP_090727696.1">
    <property type="nucleotide sequence ID" value="NZ_JBHTKX010000015.1"/>
</dbReference>